<accession>A0ABS9SKB0</accession>
<sequence>MVLSTIAWYGCSKNKDKINIDKEQVYIRVAQIDKDGSRSNSKVIIVKSDQ</sequence>
<protein>
    <submittedName>
        <fullName evidence="1">Uncharacterized protein</fullName>
    </submittedName>
</protein>
<proteinExistence type="predicted"/>
<dbReference type="EMBL" id="JAKWBL010000002">
    <property type="protein sequence ID" value="MCH5598775.1"/>
    <property type="molecule type" value="Genomic_DNA"/>
</dbReference>
<evidence type="ECO:0000313" key="1">
    <source>
        <dbReference type="EMBL" id="MCH5598775.1"/>
    </source>
</evidence>
<evidence type="ECO:0000313" key="2">
    <source>
        <dbReference type="Proteomes" id="UP001202248"/>
    </source>
</evidence>
<reference evidence="1 2" key="1">
    <citation type="submission" date="2022-02" db="EMBL/GenBank/DDBJ databases">
        <authorList>
            <person name="Min J."/>
        </authorList>
    </citation>
    <scope>NUCLEOTIDE SEQUENCE [LARGE SCALE GENOMIC DNA]</scope>
    <source>
        <strain evidence="1 2">GR10-1</strain>
    </source>
</reference>
<organism evidence="1 2">
    <name type="scientific">Niabella ginsengisoli</name>
    <dbReference type="NCBI Taxonomy" id="522298"/>
    <lineage>
        <taxon>Bacteria</taxon>
        <taxon>Pseudomonadati</taxon>
        <taxon>Bacteroidota</taxon>
        <taxon>Chitinophagia</taxon>
        <taxon>Chitinophagales</taxon>
        <taxon>Chitinophagaceae</taxon>
        <taxon>Niabella</taxon>
    </lineage>
</organism>
<gene>
    <name evidence="1" type="ORF">MKP09_13105</name>
</gene>
<dbReference type="Proteomes" id="UP001202248">
    <property type="component" value="Unassembled WGS sequence"/>
</dbReference>
<keyword evidence="2" id="KW-1185">Reference proteome</keyword>
<name>A0ABS9SKB0_9BACT</name>
<dbReference type="RefSeq" id="WP_240830446.1">
    <property type="nucleotide sequence ID" value="NZ_JAKWBL010000002.1"/>
</dbReference>
<comment type="caution">
    <text evidence="1">The sequence shown here is derived from an EMBL/GenBank/DDBJ whole genome shotgun (WGS) entry which is preliminary data.</text>
</comment>